<gene>
    <name evidence="3" type="ORF">H4R34_000451</name>
</gene>
<feature type="compositionally biased region" description="Pro residues" evidence="1">
    <location>
        <begin position="147"/>
        <end position="157"/>
    </location>
</feature>
<dbReference type="FunFam" id="3.30.1370.10:FF:000037">
    <property type="entry name" value="KH domain protein"/>
    <property type="match status" value="1"/>
</dbReference>
<feature type="region of interest" description="Disordered" evidence="1">
    <location>
        <begin position="289"/>
        <end position="318"/>
    </location>
</feature>
<dbReference type="CDD" id="cd22386">
    <property type="entry name" value="KH-I_KHDC4_rpt2"/>
    <property type="match status" value="1"/>
</dbReference>
<dbReference type="EMBL" id="JANBQB010000011">
    <property type="protein sequence ID" value="KAJ1984763.1"/>
    <property type="molecule type" value="Genomic_DNA"/>
</dbReference>
<reference evidence="3" key="1">
    <citation type="submission" date="2022-07" db="EMBL/GenBank/DDBJ databases">
        <title>Phylogenomic reconstructions and comparative analyses of Kickxellomycotina fungi.</title>
        <authorList>
            <person name="Reynolds N.K."/>
            <person name="Stajich J.E."/>
            <person name="Barry K."/>
            <person name="Grigoriev I.V."/>
            <person name="Crous P."/>
            <person name="Smith M.E."/>
        </authorList>
    </citation>
    <scope>NUCLEOTIDE SEQUENCE</scope>
    <source>
        <strain evidence="3">RSA 567</strain>
    </source>
</reference>
<evidence type="ECO:0000313" key="4">
    <source>
        <dbReference type="Proteomes" id="UP001151582"/>
    </source>
</evidence>
<dbReference type="GO" id="GO:0003723">
    <property type="term" value="F:RNA binding"/>
    <property type="evidence" value="ECO:0007669"/>
    <property type="project" value="InterPro"/>
</dbReference>
<feature type="compositionally biased region" description="Pro residues" evidence="1">
    <location>
        <begin position="129"/>
        <end position="139"/>
    </location>
</feature>
<dbReference type="Proteomes" id="UP001151582">
    <property type="component" value="Unassembled WGS sequence"/>
</dbReference>
<dbReference type="InterPro" id="IPR055256">
    <property type="entry name" value="KH_1_KHDC4/BBP-like"/>
</dbReference>
<evidence type="ECO:0000256" key="1">
    <source>
        <dbReference type="SAM" id="MobiDB-lite"/>
    </source>
</evidence>
<feature type="domain" description="KHDC4/BBP-like KH-domain type I" evidence="2">
    <location>
        <begin position="203"/>
        <end position="277"/>
    </location>
</feature>
<feature type="compositionally biased region" description="Low complexity" evidence="1">
    <location>
        <begin position="303"/>
        <end position="315"/>
    </location>
</feature>
<dbReference type="InterPro" id="IPR031121">
    <property type="entry name" value="RIK/BLOM7"/>
</dbReference>
<organism evidence="3 4">
    <name type="scientific">Dimargaris verticillata</name>
    <dbReference type="NCBI Taxonomy" id="2761393"/>
    <lineage>
        <taxon>Eukaryota</taxon>
        <taxon>Fungi</taxon>
        <taxon>Fungi incertae sedis</taxon>
        <taxon>Zoopagomycota</taxon>
        <taxon>Kickxellomycotina</taxon>
        <taxon>Dimargaritomycetes</taxon>
        <taxon>Dimargaritales</taxon>
        <taxon>Dimargaritaceae</taxon>
        <taxon>Dimargaris</taxon>
    </lineage>
</organism>
<dbReference type="OrthoDB" id="397265at2759"/>
<dbReference type="Pfam" id="PF22675">
    <property type="entry name" value="KH-I_KHDC4-BBP"/>
    <property type="match status" value="1"/>
</dbReference>
<proteinExistence type="predicted"/>
<dbReference type="InterPro" id="IPR047889">
    <property type="entry name" value="KHDC4_KH-I_second"/>
</dbReference>
<feature type="region of interest" description="Disordered" evidence="1">
    <location>
        <begin position="1"/>
        <end position="63"/>
    </location>
</feature>
<dbReference type="PANTHER" id="PTHR15744">
    <property type="entry name" value="BLOM7"/>
    <property type="match status" value="1"/>
</dbReference>
<accession>A0A9W8BAC8</accession>
<comment type="caution">
    <text evidence="3">The sequence shown here is derived from an EMBL/GenBank/DDBJ whole genome shotgun (WGS) entry which is preliminary data.</text>
</comment>
<dbReference type="SUPFAM" id="SSF54791">
    <property type="entry name" value="Eukaryotic type KH-domain (KH-domain type I)"/>
    <property type="match status" value="1"/>
</dbReference>
<dbReference type="GO" id="GO:0005634">
    <property type="term" value="C:nucleus"/>
    <property type="evidence" value="ECO:0007669"/>
    <property type="project" value="InterPro"/>
</dbReference>
<dbReference type="InterPro" id="IPR036612">
    <property type="entry name" value="KH_dom_type_1_sf"/>
</dbReference>
<evidence type="ECO:0000313" key="3">
    <source>
        <dbReference type="EMBL" id="KAJ1984763.1"/>
    </source>
</evidence>
<protein>
    <recommendedName>
        <fullName evidence="2">KHDC4/BBP-like KH-domain type I domain-containing protein</fullName>
    </recommendedName>
</protein>
<dbReference type="PANTHER" id="PTHR15744:SF0">
    <property type="entry name" value="KH HOMOLOGY DOMAIN-CONTAINING PROTEIN 4"/>
    <property type="match status" value="1"/>
</dbReference>
<feature type="region of interest" description="Disordered" evidence="1">
    <location>
        <begin position="78"/>
        <end position="157"/>
    </location>
</feature>
<dbReference type="Gene3D" id="3.30.1370.10">
    <property type="entry name" value="K Homology domain, type 1"/>
    <property type="match status" value="1"/>
</dbReference>
<evidence type="ECO:0000259" key="2">
    <source>
        <dbReference type="Pfam" id="PF22675"/>
    </source>
</evidence>
<sequence>MDGNSSDATRPPKRRRWDIQGNRSPSDAAEIPALEPQEAARPINRFDQPPTARASRPEPKYSVVTADDVVARINAELAAKKATGTTSSVPLPRPPRVAQLPAKPATSPSSAVDTTSSSSSTPARGPSPLADPRPLPPSPAFVHGSFRPPPPPVPPPHMEPLLNFMPPNQITGSPARVFAPPYVVGRDGARYLQEKVFVGIKPDRAFNLRDRLLGPRGAFIQHIQTLSHTKVVLRGRGSGFIEPTSRTESFEAMYLFITCHSQEGLDQARGLCADLVQTVTKEYEAYQQQKDTNPAPLPPPSDPSTAGPSTTTAVPPVNPYDATYAPPLAQPAGLYPLHSKGGLGCGYSTGIHGYGTLPTQSSDAPLDFTAPSEPYYARLPSAPVSIPENPPSTKSASTYYTHSEPQNSIEFTPTMTQAAKQFAYNRMPPPEYFKRYYSGL</sequence>
<keyword evidence="4" id="KW-1185">Reference proteome</keyword>
<dbReference type="AlphaFoldDB" id="A0A9W8BAC8"/>
<name>A0A9W8BAC8_9FUNG</name>
<feature type="compositionally biased region" description="Low complexity" evidence="1">
    <location>
        <begin position="104"/>
        <end position="128"/>
    </location>
</feature>